<keyword evidence="5 14" id="KW-0138">CF(0)</keyword>
<dbReference type="GO" id="GO:0045259">
    <property type="term" value="C:proton-transporting ATP synthase complex"/>
    <property type="evidence" value="ECO:0007669"/>
    <property type="project" value="UniProtKB-KW"/>
</dbReference>
<dbReference type="SUPFAM" id="SSF81573">
    <property type="entry name" value="F1F0 ATP synthase subunit B, membrane domain"/>
    <property type="match status" value="1"/>
</dbReference>
<keyword evidence="11 14" id="KW-0066">ATP synthesis</keyword>
<evidence type="ECO:0000256" key="8">
    <source>
        <dbReference type="ARBA" id="ARBA00022989"/>
    </source>
</evidence>
<keyword evidence="6 14" id="KW-0812">Transmembrane</keyword>
<proteinExistence type="inferred from homology"/>
<dbReference type="GO" id="GO:0046961">
    <property type="term" value="F:proton-transporting ATPase activity, rotational mechanism"/>
    <property type="evidence" value="ECO:0007669"/>
    <property type="project" value="TreeGrafter"/>
</dbReference>
<evidence type="ECO:0000313" key="17">
    <source>
        <dbReference type="Proteomes" id="UP000727993"/>
    </source>
</evidence>
<comment type="subcellular location">
    <subcellularLocation>
        <location evidence="1 14">Cell membrane</location>
        <topology evidence="1 14">Single-pass membrane protein</topology>
    </subcellularLocation>
</comment>
<evidence type="ECO:0000256" key="1">
    <source>
        <dbReference type="ARBA" id="ARBA00004162"/>
    </source>
</evidence>
<evidence type="ECO:0000256" key="6">
    <source>
        <dbReference type="ARBA" id="ARBA00022692"/>
    </source>
</evidence>
<evidence type="ECO:0000256" key="5">
    <source>
        <dbReference type="ARBA" id="ARBA00022547"/>
    </source>
</evidence>
<evidence type="ECO:0000256" key="7">
    <source>
        <dbReference type="ARBA" id="ARBA00022781"/>
    </source>
</evidence>
<evidence type="ECO:0000256" key="2">
    <source>
        <dbReference type="ARBA" id="ARBA00005513"/>
    </source>
</evidence>
<evidence type="ECO:0000256" key="4">
    <source>
        <dbReference type="ARBA" id="ARBA00022475"/>
    </source>
</evidence>
<comment type="similarity">
    <text evidence="2 14 15">Belongs to the ATPase B chain family.</text>
</comment>
<dbReference type="PANTHER" id="PTHR33445">
    <property type="entry name" value="ATP SYNTHASE SUBUNIT B', CHLOROPLASTIC"/>
    <property type="match status" value="1"/>
</dbReference>
<dbReference type="CDD" id="cd06503">
    <property type="entry name" value="ATP-synt_Fo_b"/>
    <property type="match status" value="1"/>
</dbReference>
<evidence type="ECO:0000313" key="16">
    <source>
        <dbReference type="EMBL" id="MBK9295903.1"/>
    </source>
</evidence>
<keyword evidence="8 14" id="KW-1133">Transmembrane helix</keyword>
<evidence type="ECO:0000256" key="3">
    <source>
        <dbReference type="ARBA" id="ARBA00022448"/>
    </source>
</evidence>
<comment type="function">
    <text evidence="14">Component of the F(0) channel, it forms part of the peripheral stalk, linking F(1) to F(0).</text>
</comment>
<dbReference type="InterPro" id="IPR050059">
    <property type="entry name" value="ATP_synthase_B_chain"/>
</dbReference>
<evidence type="ECO:0000256" key="9">
    <source>
        <dbReference type="ARBA" id="ARBA00023065"/>
    </source>
</evidence>
<comment type="subunit">
    <text evidence="13 14">F-type ATPases have 2 components, F(1) - the catalytic core - and F(0) - the membrane proton channel. F(1) has five subunits: alpha(3), beta(3), gamma(1), delta(1), epsilon(1). F(0) has three main subunits: a(1), b(2) and c(10-14). The alpha and beta chains form an alternating ring which encloses part of the gamma chain. F(1) is attached to F(0) by a central stalk formed by the gamma and epsilon chains, while a peripheral stalk is formed by the delta and b chains.</text>
</comment>
<dbReference type="InterPro" id="IPR005864">
    <property type="entry name" value="ATP_synth_F0_bsu_bac"/>
</dbReference>
<accession>A0A936TC71</accession>
<dbReference type="PANTHER" id="PTHR33445:SF1">
    <property type="entry name" value="ATP SYNTHASE SUBUNIT B"/>
    <property type="match status" value="1"/>
</dbReference>
<evidence type="ECO:0000256" key="14">
    <source>
        <dbReference type="HAMAP-Rule" id="MF_01398"/>
    </source>
</evidence>
<dbReference type="GO" id="GO:0046933">
    <property type="term" value="F:proton-transporting ATP synthase activity, rotational mechanism"/>
    <property type="evidence" value="ECO:0007669"/>
    <property type="project" value="UniProtKB-UniRule"/>
</dbReference>
<evidence type="ECO:0000256" key="12">
    <source>
        <dbReference type="ARBA" id="ARBA00025198"/>
    </source>
</evidence>
<dbReference type="EMBL" id="JADJZA010000001">
    <property type="protein sequence ID" value="MBK9295903.1"/>
    <property type="molecule type" value="Genomic_DNA"/>
</dbReference>
<keyword evidence="9 14" id="KW-0406">Ion transport</keyword>
<evidence type="ECO:0000256" key="10">
    <source>
        <dbReference type="ARBA" id="ARBA00023136"/>
    </source>
</evidence>
<keyword evidence="4 14" id="KW-1003">Cell membrane</keyword>
<sequence>MLATILSLAAEGGEEAAETVNPVLPTGPELFWGALFFAALWILMRYVLLPPVRAVMRQRDEQRLADEEGTERAKVEAEKVRRDYDATLAEARTQASATVDEARARGEARRAELTAAAESDAAEIRSAALAELNAERAEALSGARTQVAELAGTAASKVLGRTVDPAVAQRIAETYLAPSEN</sequence>
<dbReference type="InterPro" id="IPR002146">
    <property type="entry name" value="ATP_synth_b/b'su_bac/chlpt"/>
</dbReference>
<reference evidence="16 17" key="1">
    <citation type="submission" date="2020-10" db="EMBL/GenBank/DDBJ databases">
        <title>Connecting structure to function with the recovery of over 1000 high-quality activated sludge metagenome-assembled genomes encoding full-length rRNA genes using long-read sequencing.</title>
        <authorList>
            <person name="Singleton C.M."/>
            <person name="Petriglieri F."/>
            <person name="Kristensen J.M."/>
            <person name="Kirkegaard R.H."/>
            <person name="Michaelsen T.Y."/>
            <person name="Andersen M.H."/>
            <person name="Karst S.M."/>
            <person name="Dueholm M.S."/>
            <person name="Nielsen P.H."/>
            <person name="Albertsen M."/>
        </authorList>
    </citation>
    <scope>NUCLEOTIDE SEQUENCE [LARGE SCALE GENOMIC DNA]</scope>
    <source>
        <strain evidence="16">Lyne_18-Q3-R50-59_MAXAC.006</strain>
    </source>
</reference>
<dbReference type="Proteomes" id="UP000727993">
    <property type="component" value="Unassembled WGS sequence"/>
</dbReference>
<dbReference type="GO" id="GO:0005886">
    <property type="term" value="C:plasma membrane"/>
    <property type="evidence" value="ECO:0007669"/>
    <property type="project" value="UniProtKB-SubCell"/>
</dbReference>
<dbReference type="NCBIfam" id="TIGR01144">
    <property type="entry name" value="ATP_synt_b"/>
    <property type="match status" value="1"/>
</dbReference>
<keyword evidence="3 14" id="KW-0813">Transport</keyword>
<dbReference type="AlphaFoldDB" id="A0A936TC71"/>
<evidence type="ECO:0000256" key="13">
    <source>
        <dbReference type="ARBA" id="ARBA00025830"/>
    </source>
</evidence>
<protein>
    <recommendedName>
        <fullName evidence="14">ATP synthase subunit b</fullName>
    </recommendedName>
    <alternativeName>
        <fullName evidence="14">ATP synthase F(0) sector subunit b</fullName>
    </alternativeName>
    <alternativeName>
        <fullName evidence="14">ATPase subunit I</fullName>
    </alternativeName>
    <alternativeName>
        <fullName evidence="14">F-type ATPase subunit b</fullName>
        <shortName evidence="14">F-ATPase subunit b</shortName>
    </alternativeName>
</protein>
<gene>
    <name evidence="14 16" type="primary">atpF</name>
    <name evidence="16" type="ORF">IPN02_03320</name>
</gene>
<comment type="caution">
    <text evidence="16">The sequence shown here is derived from an EMBL/GenBank/DDBJ whole genome shotgun (WGS) entry which is preliminary data.</text>
</comment>
<evidence type="ECO:0000256" key="15">
    <source>
        <dbReference type="RuleBase" id="RU003848"/>
    </source>
</evidence>
<comment type="function">
    <text evidence="12 14">F(1)F(0) ATP synthase produces ATP from ADP in the presence of a proton or sodium gradient. F-type ATPases consist of two structural domains, F(1) containing the extramembraneous catalytic core and F(0) containing the membrane proton channel, linked together by a central stalk and a peripheral stalk. During catalysis, ATP synthesis in the catalytic domain of F(1) is coupled via a rotary mechanism of the central stalk subunits to proton translocation.</text>
</comment>
<organism evidence="16 17">
    <name type="scientific">Candidatus Neomicrothrix subdominans</name>
    <dbReference type="NCBI Taxonomy" id="2954438"/>
    <lineage>
        <taxon>Bacteria</taxon>
        <taxon>Bacillati</taxon>
        <taxon>Actinomycetota</taxon>
        <taxon>Acidimicrobiia</taxon>
        <taxon>Acidimicrobiales</taxon>
        <taxon>Microthrixaceae</taxon>
        <taxon>Candidatus Neomicrothrix</taxon>
    </lineage>
</organism>
<feature type="transmembrane region" description="Helical" evidence="14">
    <location>
        <begin position="32"/>
        <end position="49"/>
    </location>
</feature>
<keyword evidence="10 14" id="KW-0472">Membrane</keyword>
<dbReference type="HAMAP" id="MF_01398">
    <property type="entry name" value="ATP_synth_b_bprime"/>
    <property type="match status" value="1"/>
</dbReference>
<name>A0A936TC71_9ACTN</name>
<dbReference type="Pfam" id="PF00430">
    <property type="entry name" value="ATP-synt_B"/>
    <property type="match status" value="1"/>
</dbReference>
<evidence type="ECO:0000256" key="11">
    <source>
        <dbReference type="ARBA" id="ARBA00023310"/>
    </source>
</evidence>
<dbReference type="InterPro" id="IPR028987">
    <property type="entry name" value="ATP_synth_B-like_membr_sf"/>
</dbReference>
<keyword evidence="7 14" id="KW-0375">Hydrogen ion transport</keyword>